<name>I1BK87_RHIO9</name>
<keyword evidence="3" id="KW-1185">Reference proteome</keyword>
<dbReference type="VEuPathDB" id="FungiDB:RO3G_01321"/>
<gene>
    <name evidence="2" type="ORF">RO3G_01321</name>
</gene>
<feature type="transmembrane region" description="Helical" evidence="1">
    <location>
        <begin position="14"/>
        <end position="34"/>
    </location>
</feature>
<keyword evidence="1" id="KW-1133">Transmembrane helix</keyword>
<evidence type="ECO:0000256" key="1">
    <source>
        <dbReference type="SAM" id="Phobius"/>
    </source>
</evidence>
<dbReference type="AlphaFoldDB" id="I1BK87"/>
<dbReference type="InParanoid" id="I1BK87"/>
<dbReference type="EMBL" id="CH476732">
    <property type="protein sequence ID" value="EIE76617.1"/>
    <property type="molecule type" value="Genomic_DNA"/>
</dbReference>
<dbReference type="Proteomes" id="UP000009138">
    <property type="component" value="Unassembled WGS sequence"/>
</dbReference>
<organism evidence="2 3">
    <name type="scientific">Rhizopus delemar (strain RA 99-880 / ATCC MYA-4621 / FGSC 9543 / NRRL 43880)</name>
    <name type="common">Mucormycosis agent</name>
    <name type="synonym">Rhizopus arrhizus var. delemar</name>
    <dbReference type="NCBI Taxonomy" id="246409"/>
    <lineage>
        <taxon>Eukaryota</taxon>
        <taxon>Fungi</taxon>
        <taxon>Fungi incertae sedis</taxon>
        <taxon>Mucoromycota</taxon>
        <taxon>Mucoromycotina</taxon>
        <taxon>Mucoromycetes</taxon>
        <taxon>Mucorales</taxon>
        <taxon>Mucorineae</taxon>
        <taxon>Rhizopodaceae</taxon>
        <taxon>Rhizopus</taxon>
    </lineage>
</organism>
<evidence type="ECO:0000313" key="2">
    <source>
        <dbReference type="EMBL" id="EIE76617.1"/>
    </source>
</evidence>
<feature type="transmembrane region" description="Helical" evidence="1">
    <location>
        <begin position="40"/>
        <end position="64"/>
    </location>
</feature>
<dbReference type="GeneID" id="93608293"/>
<evidence type="ECO:0000313" key="3">
    <source>
        <dbReference type="Proteomes" id="UP000009138"/>
    </source>
</evidence>
<keyword evidence="1" id="KW-0812">Transmembrane</keyword>
<accession>I1BK87</accession>
<sequence>MGDIVKKLTKNNRFIYKILHFAAMTVVVVIVAVVDMAAVMAVTVVVVVVVVVWPMFMAMAMLMAKFWLMPKVKPDRCLLVWLNPKILWLPA</sequence>
<dbReference type="RefSeq" id="XP_067512013.1">
    <property type="nucleotide sequence ID" value="XM_067655912.1"/>
</dbReference>
<proteinExistence type="predicted"/>
<keyword evidence="1" id="KW-0472">Membrane</keyword>
<protein>
    <submittedName>
        <fullName evidence="2">Uncharacterized protein</fullName>
    </submittedName>
</protein>
<reference evidence="2 3" key="1">
    <citation type="journal article" date="2009" name="PLoS Genet.">
        <title>Genomic analysis of the basal lineage fungus Rhizopus oryzae reveals a whole-genome duplication.</title>
        <authorList>
            <person name="Ma L.-J."/>
            <person name="Ibrahim A.S."/>
            <person name="Skory C."/>
            <person name="Grabherr M.G."/>
            <person name="Burger G."/>
            <person name="Butler M."/>
            <person name="Elias M."/>
            <person name="Idnurm A."/>
            <person name="Lang B.F."/>
            <person name="Sone T."/>
            <person name="Abe A."/>
            <person name="Calvo S.E."/>
            <person name="Corrochano L.M."/>
            <person name="Engels R."/>
            <person name="Fu J."/>
            <person name="Hansberg W."/>
            <person name="Kim J.-M."/>
            <person name="Kodira C.D."/>
            <person name="Koehrsen M.J."/>
            <person name="Liu B."/>
            <person name="Miranda-Saavedra D."/>
            <person name="O'Leary S."/>
            <person name="Ortiz-Castellanos L."/>
            <person name="Poulter R."/>
            <person name="Rodriguez-Romero J."/>
            <person name="Ruiz-Herrera J."/>
            <person name="Shen Y.-Q."/>
            <person name="Zeng Q."/>
            <person name="Galagan J."/>
            <person name="Birren B.W."/>
            <person name="Cuomo C.A."/>
            <person name="Wickes B.L."/>
        </authorList>
    </citation>
    <scope>NUCLEOTIDE SEQUENCE [LARGE SCALE GENOMIC DNA]</scope>
    <source>
        <strain evidence="3">RA 99-880 / ATCC MYA-4621 / FGSC 9543 / NRRL 43880</strain>
    </source>
</reference>